<comment type="caution">
    <text evidence="2">The sequence shown here is derived from an EMBL/GenBank/DDBJ whole genome shotgun (WGS) entry which is preliminary data.</text>
</comment>
<keyword evidence="1" id="KW-0812">Transmembrane</keyword>
<evidence type="ECO:0000256" key="1">
    <source>
        <dbReference type="SAM" id="Phobius"/>
    </source>
</evidence>
<keyword evidence="1" id="KW-0472">Membrane</keyword>
<reference evidence="2 3" key="1">
    <citation type="submission" date="2020-05" db="EMBL/GenBank/DDBJ databases">
        <title>Vigna angularis (adzuki bean) Var. LongXiaoDou No. 4 denovo assembly.</title>
        <authorList>
            <person name="Xiang H."/>
        </authorList>
    </citation>
    <scope>NUCLEOTIDE SEQUENCE [LARGE SCALE GENOMIC DNA]</scope>
    <source>
        <tissue evidence="2">Leaf</tissue>
    </source>
</reference>
<protein>
    <submittedName>
        <fullName evidence="2">Uncharacterized protein</fullName>
    </submittedName>
</protein>
<feature type="transmembrane region" description="Helical" evidence="1">
    <location>
        <begin position="35"/>
        <end position="57"/>
    </location>
</feature>
<dbReference type="Proteomes" id="UP000743370">
    <property type="component" value="Unassembled WGS sequence"/>
</dbReference>
<gene>
    <name evidence="2" type="ORF">HKW66_Vig0182480</name>
</gene>
<proteinExistence type="predicted"/>
<keyword evidence="1" id="KW-1133">Transmembrane helix</keyword>
<evidence type="ECO:0000313" key="3">
    <source>
        <dbReference type="Proteomes" id="UP000743370"/>
    </source>
</evidence>
<organism evidence="2 3">
    <name type="scientific">Phaseolus angularis</name>
    <name type="common">Azuki bean</name>
    <name type="synonym">Vigna angularis</name>
    <dbReference type="NCBI Taxonomy" id="3914"/>
    <lineage>
        <taxon>Eukaryota</taxon>
        <taxon>Viridiplantae</taxon>
        <taxon>Streptophyta</taxon>
        <taxon>Embryophyta</taxon>
        <taxon>Tracheophyta</taxon>
        <taxon>Spermatophyta</taxon>
        <taxon>Magnoliopsida</taxon>
        <taxon>eudicotyledons</taxon>
        <taxon>Gunneridae</taxon>
        <taxon>Pentapetalae</taxon>
        <taxon>rosids</taxon>
        <taxon>fabids</taxon>
        <taxon>Fabales</taxon>
        <taxon>Fabaceae</taxon>
        <taxon>Papilionoideae</taxon>
        <taxon>50 kb inversion clade</taxon>
        <taxon>NPAAA clade</taxon>
        <taxon>indigoferoid/millettioid clade</taxon>
        <taxon>Phaseoleae</taxon>
        <taxon>Vigna</taxon>
    </lineage>
</organism>
<name>A0A8T0K3Y4_PHAAN</name>
<sequence length="92" mass="10277">MVACFLCRFGSKRLKMDFLSVESFWLMEAQRWCNLAFMVKLVVLPYILVAILFSGLLGCFAMNFRLSFCGGGGYARWCVNGGYLAVEIGVAV</sequence>
<dbReference type="AlphaFoldDB" id="A0A8T0K3Y4"/>
<dbReference type="EMBL" id="JABFOF010000006">
    <property type="protein sequence ID" value="KAG2394374.1"/>
    <property type="molecule type" value="Genomic_DNA"/>
</dbReference>
<accession>A0A8T0K3Y4</accession>
<evidence type="ECO:0000313" key="2">
    <source>
        <dbReference type="EMBL" id="KAG2394374.1"/>
    </source>
</evidence>